<feature type="domain" description="HipA N-terminal subdomain 1" evidence="5">
    <location>
        <begin position="25"/>
        <end position="91"/>
    </location>
</feature>
<evidence type="ECO:0000259" key="5">
    <source>
        <dbReference type="Pfam" id="PF13657"/>
    </source>
</evidence>
<name>A0A5P9QEC1_9MICO</name>
<dbReference type="Proteomes" id="UP000326702">
    <property type="component" value="Chromosome"/>
</dbReference>
<keyword evidence="3 6" id="KW-0418">Kinase</keyword>
<dbReference type="PANTHER" id="PTHR37419:SF8">
    <property type="entry name" value="TOXIN YJJJ"/>
    <property type="match status" value="1"/>
</dbReference>
<organism evidence="6 7">
    <name type="scientific">Luteimicrobium xylanilyticum</name>
    <dbReference type="NCBI Taxonomy" id="1133546"/>
    <lineage>
        <taxon>Bacteria</taxon>
        <taxon>Bacillati</taxon>
        <taxon>Actinomycetota</taxon>
        <taxon>Actinomycetes</taxon>
        <taxon>Micrococcales</taxon>
        <taxon>Luteimicrobium</taxon>
    </lineage>
</organism>
<feature type="domain" description="HipA-like C-terminal" evidence="4">
    <location>
        <begin position="177"/>
        <end position="382"/>
    </location>
</feature>
<dbReference type="InterPro" id="IPR012893">
    <property type="entry name" value="HipA-like_C"/>
</dbReference>
<dbReference type="Pfam" id="PF07804">
    <property type="entry name" value="HipA_C"/>
    <property type="match status" value="1"/>
</dbReference>
<dbReference type="AlphaFoldDB" id="A0A5P9QEC1"/>
<keyword evidence="7" id="KW-1185">Reference proteome</keyword>
<dbReference type="InterPro" id="IPR052028">
    <property type="entry name" value="HipA_Ser/Thr_kinase"/>
</dbReference>
<protein>
    <submittedName>
        <fullName evidence="6">Non-specific serine/threonine protein kinase</fullName>
        <ecNumber evidence="6">2.7.11.1</ecNumber>
    </submittedName>
</protein>
<reference evidence="6 7" key="1">
    <citation type="submission" date="2019-10" db="EMBL/GenBank/DDBJ databases">
        <title>Genome sequence of Luteimicrobium xylanilyticum HY-24.</title>
        <authorList>
            <person name="Kim D.Y."/>
            <person name="Park H.-Y."/>
        </authorList>
    </citation>
    <scope>NUCLEOTIDE SEQUENCE [LARGE SCALE GENOMIC DNA]</scope>
    <source>
        <strain evidence="6 7">HY-24</strain>
    </source>
</reference>
<gene>
    <name evidence="6" type="ORF">KDY119_03357</name>
</gene>
<keyword evidence="6" id="KW-0723">Serine/threonine-protein kinase</keyword>
<dbReference type="EMBL" id="CP045529">
    <property type="protein sequence ID" value="QFU99821.1"/>
    <property type="molecule type" value="Genomic_DNA"/>
</dbReference>
<evidence type="ECO:0000313" key="7">
    <source>
        <dbReference type="Proteomes" id="UP000326702"/>
    </source>
</evidence>
<dbReference type="GO" id="GO:0004674">
    <property type="term" value="F:protein serine/threonine kinase activity"/>
    <property type="evidence" value="ECO:0007669"/>
    <property type="project" value="UniProtKB-KW"/>
</dbReference>
<dbReference type="KEGG" id="lxl:KDY119_03357"/>
<dbReference type="InterPro" id="IPR017508">
    <property type="entry name" value="HipA_N1"/>
</dbReference>
<dbReference type="RefSeq" id="WP_036948961.1">
    <property type="nucleotide sequence ID" value="NZ_BAABIH010000016.1"/>
</dbReference>
<dbReference type="Pfam" id="PF13657">
    <property type="entry name" value="Couple_hipA"/>
    <property type="match status" value="1"/>
</dbReference>
<sequence>MTHYDALEAHVELDGSAVLAGRAQFHRNRGRLTSTTFQYDLTYFEHVSAYPLDPALPLVSGTQQTPGLPGAFADSAPDRWGRNLIMKRERAFARREQRRPRDFDDADFLAGVSDATRQGAIRYRAGSGPVDPFLDPGHDVPRLIHLPELLHAADVAARDGAGELDAVKALLAAGTGSLGGARPKAAVLDADGHQLIAKFPHHDDDWDVMAWEATALDLAGAAGVCVAQHRLVEVEGRHILLLDRFDRGDDGNRIGYMSAMTLLEQRDGETADYVNVAERLTQVSVSATDDAEQLFRRVALSVGLNNTDDHLRNHGFLRRRGGWTLSPAFDVNPNPEPELRQTTIAGADLPGDETEGLLELARSCRLAPGRARSVCVEVAAAIDGWRDSAVRNGVKESELDQFESSFAAGLRTLREV</sequence>
<evidence type="ECO:0000313" key="6">
    <source>
        <dbReference type="EMBL" id="QFU99821.1"/>
    </source>
</evidence>
<accession>A0A5P9QEC1</accession>
<evidence type="ECO:0000256" key="3">
    <source>
        <dbReference type="ARBA" id="ARBA00022777"/>
    </source>
</evidence>
<keyword evidence="2 6" id="KW-0808">Transferase</keyword>
<dbReference type="GO" id="GO:0005829">
    <property type="term" value="C:cytosol"/>
    <property type="evidence" value="ECO:0007669"/>
    <property type="project" value="TreeGrafter"/>
</dbReference>
<comment type="similarity">
    <text evidence="1">Belongs to the HipA Ser/Thr kinase family.</text>
</comment>
<dbReference type="PANTHER" id="PTHR37419">
    <property type="entry name" value="SERINE/THREONINE-PROTEIN KINASE TOXIN HIPA"/>
    <property type="match status" value="1"/>
</dbReference>
<dbReference type="OrthoDB" id="3182374at2"/>
<proteinExistence type="inferred from homology"/>
<evidence type="ECO:0000256" key="2">
    <source>
        <dbReference type="ARBA" id="ARBA00022679"/>
    </source>
</evidence>
<dbReference type="EC" id="2.7.11.1" evidence="6"/>
<evidence type="ECO:0000259" key="4">
    <source>
        <dbReference type="Pfam" id="PF07804"/>
    </source>
</evidence>
<evidence type="ECO:0000256" key="1">
    <source>
        <dbReference type="ARBA" id="ARBA00010164"/>
    </source>
</evidence>